<evidence type="ECO:0000259" key="1">
    <source>
        <dbReference type="Pfam" id="PF22554"/>
    </source>
</evidence>
<comment type="caution">
    <text evidence="2">The sequence shown here is derived from an EMBL/GenBank/DDBJ whole genome shotgun (WGS) entry which is preliminary data.</text>
</comment>
<organism evidence="2 3">
    <name type="scientific">Gordonia asplenii</name>
    <dbReference type="NCBI Taxonomy" id="2725283"/>
    <lineage>
        <taxon>Bacteria</taxon>
        <taxon>Bacillati</taxon>
        <taxon>Actinomycetota</taxon>
        <taxon>Actinomycetes</taxon>
        <taxon>Mycobacteriales</taxon>
        <taxon>Gordoniaceae</taxon>
        <taxon>Gordonia</taxon>
    </lineage>
</organism>
<dbReference type="Proteomes" id="UP000550729">
    <property type="component" value="Unassembled WGS sequence"/>
</dbReference>
<dbReference type="AlphaFoldDB" id="A0A848KQL1"/>
<dbReference type="RefSeq" id="WP_170192732.1">
    <property type="nucleotide sequence ID" value="NZ_JABBNB010000002.1"/>
</dbReference>
<gene>
    <name evidence="2" type="ORF">HH308_03245</name>
</gene>
<evidence type="ECO:0000313" key="3">
    <source>
        <dbReference type="Proteomes" id="UP000550729"/>
    </source>
</evidence>
<protein>
    <recommendedName>
        <fullName evidence="1">TY-Chap C-terminal domain-containing protein</fullName>
    </recommendedName>
</protein>
<keyword evidence="3" id="KW-1185">Reference proteome</keyword>
<name>A0A848KQL1_9ACTN</name>
<proteinExistence type="predicted"/>
<accession>A0A848KQL1</accession>
<evidence type="ECO:0000313" key="2">
    <source>
        <dbReference type="EMBL" id="NMO00227.1"/>
    </source>
</evidence>
<feature type="domain" description="TY-Chap C-terminal" evidence="1">
    <location>
        <begin position="13"/>
        <end position="81"/>
    </location>
</feature>
<sequence length="95" mass="10288">MDTNHTSAAHTLSVDLTVEQVALACHHDPSLVARLVTHASLQAARWTENERHCQTLAQFDAAQTAAEQAQTWSLLHAKFVAVGRFLGGDRGQIAS</sequence>
<dbReference type="InterPro" id="IPR054342">
    <property type="entry name" value="TY-Chap_C"/>
</dbReference>
<dbReference type="Pfam" id="PF22554">
    <property type="entry name" value="Chap-C"/>
    <property type="match status" value="1"/>
</dbReference>
<dbReference type="EMBL" id="JABBNB010000002">
    <property type="protein sequence ID" value="NMO00227.1"/>
    <property type="molecule type" value="Genomic_DNA"/>
</dbReference>
<reference evidence="2 3" key="1">
    <citation type="submission" date="2020-04" db="EMBL/GenBank/DDBJ databases">
        <title>Gordonia sp. nov. TBRC 11910.</title>
        <authorList>
            <person name="Suriyachadkun C."/>
        </authorList>
    </citation>
    <scope>NUCLEOTIDE SEQUENCE [LARGE SCALE GENOMIC DNA]</scope>
    <source>
        <strain evidence="2 3">TBRC 11910</strain>
    </source>
</reference>